<feature type="compositionally biased region" description="Pro residues" evidence="1">
    <location>
        <begin position="81"/>
        <end position="90"/>
    </location>
</feature>
<dbReference type="SUPFAM" id="SSF47413">
    <property type="entry name" value="lambda repressor-like DNA-binding domains"/>
    <property type="match status" value="1"/>
</dbReference>
<name>A0A923E0I1_9ACTO</name>
<feature type="region of interest" description="Disordered" evidence="1">
    <location>
        <begin position="167"/>
        <end position="189"/>
    </location>
</feature>
<dbReference type="GO" id="GO:0003677">
    <property type="term" value="F:DNA binding"/>
    <property type="evidence" value="ECO:0007669"/>
    <property type="project" value="InterPro"/>
</dbReference>
<dbReference type="EMBL" id="JACHMK010000001">
    <property type="protein sequence ID" value="MBB6333671.1"/>
    <property type="molecule type" value="Genomic_DNA"/>
</dbReference>
<comment type="caution">
    <text evidence="2">The sequence shown here is derived from an EMBL/GenBank/DDBJ whole genome shotgun (WGS) entry which is preliminary data.</text>
</comment>
<evidence type="ECO:0000256" key="1">
    <source>
        <dbReference type="SAM" id="MobiDB-lite"/>
    </source>
</evidence>
<dbReference type="InterPro" id="IPR010982">
    <property type="entry name" value="Lambda_DNA-bd_dom_sf"/>
</dbReference>
<evidence type="ECO:0000313" key="3">
    <source>
        <dbReference type="Proteomes" id="UP000617426"/>
    </source>
</evidence>
<dbReference type="Gene3D" id="1.10.260.40">
    <property type="entry name" value="lambda repressor-like DNA-binding domains"/>
    <property type="match status" value="1"/>
</dbReference>
<proteinExistence type="predicted"/>
<protein>
    <submittedName>
        <fullName evidence="2">Transcriptional regulator with XRE-family HTH domain</fullName>
    </submittedName>
</protein>
<accession>A0A923E0I1</accession>
<organism evidence="2 3">
    <name type="scientific">Schaalia hyovaginalis</name>
    <dbReference type="NCBI Taxonomy" id="29316"/>
    <lineage>
        <taxon>Bacteria</taxon>
        <taxon>Bacillati</taxon>
        <taxon>Actinomycetota</taxon>
        <taxon>Actinomycetes</taxon>
        <taxon>Actinomycetales</taxon>
        <taxon>Actinomycetaceae</taxon>
        <taxon>Schaalia</taxon>
    </lineage>
</organism>
<keyword evidence="3" id="KW-1185">Reference proteome</keyword>
<sequence length="189" mass="19598">MSYVEPAQRLGDSVLARRLELGFSSRGALASAADLSVRTLDQVENGGRPSYAAKTLIALDKALEWAPGSAQAILDGGEPTPLAPAAPTPGPALADEAAAGSLAELLIGESADELAEDELAEVESVARAAALKRKREILASRPASRPFEPAGEAEEEIPDFAQLAARTVSRRPGWDASQAGTDAGEEPQD</sequence>
<reference evidence="2" key="1">
    <citation type="submission" date="2020-08" db="EMBL/GenBank/DDBJ databases">
        <title>Sequencing the genomes of 1000 actinobacteria strains.</title>
        <authorList>
            <person name="Klenk H.-P."/>
        </authorList>
    </citation>
    <scope>NUCLEOTIDE SEQUENCE</scope>
    <source>
        <strain evidence="2">DSM 10695</strain>
    </source>
</reference>
<evidence type="ECO:0000313" key="2">
    <source>
        <dbReference type="EMBL" id="MBB6333671.1"/>
    </source>
</evidence>
<feature type="region of interest" description="Disordered" evidence="1">
    <location>
        <begin position="72"/>
        <end position="93"/>
    </location>
</feature>
<gene>
    <name evidence="2" type="ORF">HD592_000236</name>
</gene>
<dbReference type="Proteomes" id="UP000617426">
    <property type="component" value="Unassembled WGS sequence"/>
</dbReference>
<dbReference type="AlphaFoldDB" id="A0A923E0I1"/>
<dbReference type="RefSeq" id="WP_184451360.1">
    <property type="nucleotide sequence ID" value="NZ_JACHMK010000001.1"/>
</dbReference>
<feature type="region of interest" description="Disordered" evidence="1">
    <location>
        <begin position="138"/>
        <end position="157"/>
    </location>
</feature>